<sequence length="271" mass="30834">MEKVYYFAYAGDLDPVLMAQRVGAWESREPALLEDWELVFSRRSGAGEGQADANLRPQKGAHVEGALYLLREDALEALDCAESVPVCAQRQYLTVRTPDGDSLQAWVYTAPEDWIAEGRPACRDLKHFWAGQDVLSEAYYQKICLIPACECCELVAVYGSLRQGRKWHFLLSDSPMLGVGWTQEAYALYLADYPCVDKHEPVSPIRVEVYRVNQDTLSKLDDLEEHPFVYVREKVPVQLDTGLEVLAWVYFFPHPQGHLLTHGDYALEFQN</sequence>
<dbReference type="CDD" id="cd06661">
    <property type="entry name" value="GGCT_like"/>
    <property type="match status" value="2"/>
</dbReference>
<feature type="active site" description="Proton acceptor" evidence="2">
    <location>
        <position position="224"/>
    </location>
</feature>
<evidence type="ECO:0000256" key="2">
    <source>
        <dbReference type="PIRSR" id="PIRSR639126-1"/>
    </source>
</evidence>
<gene>
    <name evidence="5" type="ORF">COW36_05415</name>
</gene>
<comment type="caution">
    <text evidence="5">The sequence shown here is derived from an EMBL/GenBank/DDBJ whole genome shotgun (WGS) entry which is preliminary data.</text>
</comment>
<feature type="domain" description="Gamma-glutamylcyclotransferase AIG2-like" evidence="4">
    <location>
        <begin position="24"/>
        <end position="112"/>
    </location>
</feature>
<dbReference type="AlphaFoldDB" id="A0A2M7G7Z4"/>
<feature type="domain" description="Gamma-glutamylcyclotransferase AIG2-like" evidence="4">
    <location>
        <begin position="155"/>
        <end position="265"/>
    </location>
</feature>
<name>A0A2M7G7Z4_9BACT</name>
<dbReference type="InterPro" id="IPR036568">
    <property type="entry name" value="GGCT-like_sf"/>
</dbReference>
<dbReference type="GO" id="GO:0061929">
    <property type="term" value="F:gamma-glutamylaminecyclotransferase activity"/>
    <property type="evidence" value="ECO:0007669"/>
    <property type="project" value="InterPro"/>
</dbReference>
<proteinExistence type="inferred from homology"/>
<dbReference type="InterPro" id="IPR009288">
    <property type="entry name" value="AIG2-like_dom"/>
</dbReference>
<evidence type="ECO:0000256" key="1">
    <source>
        <dbReference type="ARBA" id="ARBA00008861"/>
    </source>
</evidence>
<evidence type="ECO:0000259" key="4">
    <source>
        <dbReference type="Pfam" id="PF06094"/>
    </source>
</evidence>
<organism evidence="5 6">
    <name type="scientific">bacterium (Candidatus Blackallbacteria) CG17_big_fil_post_rev_8_21_14_2_50_48_46</name>
    <dbReference type="NCBI Taxonomy" id="2014261"/>
    <lineage>
        <taxon>Bacteria</taxon>
        <taxon>Candidatus Blackallbacteria</taxon>
    </lineage>
</organism>
<dbReference type="InterPro" id="IPR013024">
    <property type="entry name" value="GGCT-like"/>
</dbReference>
<evidence type="ECO:0000313" key="5">
    <source>
        <dbReference type="EMBL" id="PIW18207.1"/>
    </source>
</evidence>
<dbReference type="Gene3D" id="3.10.490.10">
    <property type="entry name" value="Gamma-glutamyl cyclotransferase-like"/>
    <property type="match status" value="2"/>
</dbReference>
<protein>
    <recommendedName>
        <fullName evidence="3">Gamma-glutamylcyclotransferase family protein</fullName>
    </recommendedName>
</protein>
<dbReference type="GO" id="GO:0005829">
    <property type="term" value="C:cytosol"/>
    <property type="evidence" value="ECO:0007669"/>
    <property type="project" value="TreeGrafter"/>
</dbReference>
<dbReference type="InterPro" id="IPR039126">
    <property type="entry name" value="GGACT"/>
</dbReference>
<dbReference type="PANTHER" id="PTHR12510:SF4">
    <property type="entry name" value="GAMMA-GLUTAMYLAMINECYCLOTRANSFERASE"/>
    <property type="match status" value="1"/>
</dbReference>
<dbReference type="EMBL" id="PFFQ01000013">
    <property type="protein sequence ID" value="PIW18207.1"/>
    <property type="molecule type" value="Genomic_DNA"/>
</dbReference>
<evidence type="ECO:0000256" key="3">
    <source>
        <dbReference type="RuleBase" id="RU367036"/>
    </source>
</evidence>
<comment type="similarity">
    <text evidence="1 3">Belongs to the gamma-glutamylcyclotransferase family.</text>
</comment>
<dbReference type="Pfam" id="PF06094">
    <property type="entry name" value="GGACT"/>
    <property type="match status" value="2"/>
</dbReference>
<accession>A0A2M7G7Z4</accession>
<dbReference type="SUPFAM" id="SSF110857">
    <property type="entry name" value="Gamma-glutamyl cyclotransferase-like"/>
    <property type="match status" value="2"/>
</dbReference>
<dbReference type="PANTHER" id="PTHR12510">
    <property type="entry name" value="TROPONIN C-AKIN-1 PROTEIN"/>
    <property type="match status" value="1"/>
</dbReference>
<evidence type="ECO:0000313" key="6">
    <source>
        <dbReference type="Proteomes" id="UP000231019"/>
    </source>
</evidence>
<reference evidence="5 6" key="1">
    <citation type="submission" date="2017-09" db="EMBL/GenBank/DDBJ databases">
        <title>Depth-based differentiation of microbial function through sediment-hosted aquifers and enrichment of novel symbionts in the deep terrestrial subsurface.</title>
        <authorList>
            <person name="Probst A.J."/>
            <person name="Ladd B."/>
            <person name="Jarett J.K."/>
            <person name="Geller-Mcgrath D.E."/>
            <person name="Sieber C.M."/>
            <person name="Emerson J.B."/>
            <person name="Anantharaman K."/>
            <person name="Thomas B.C."/>
            <person name="Malmstrom R."/>
            <person name="Stieglmeier M."/>
            <person name="Klingl A."/>
            <person name="Woyke T."/>
            <person name="Ryan C.M."/>
            <person name="Banfield J.F."/>
        </authorList>
    </citation>
    <scope>NUCLEOTIDE SEQUENCE [LARGE SCALE GENOMIC DNA]</scope>
    <source>
        <strain evidence="5">CG17_big_fil_post_rev_8_21_14_2_50_48_46</strain>
    </source>
</reference>
<dbReference type="Proteomes" id="UP000231019">
    <property type="component" value="Unassembled WGS sequence"/>
</dbReference>